<name>A0A0C3DVY1_9AGAM</name>
<dbReference type="Pfam" id="PF18759">
    <property type="entry name" value="Plavaka"/>
    <property type="match status" value="1"/>
</dbReference>
<reference evidence="2" key="2">
    <citation type="submission" date="2015-01" db="EMBL/GenBank/DDBJ databases">
        <title>Evolutionary Origins and Diversification of the Mycorrhizal Mutualists.</title>
        <authorList>
            <consortium name="DOE Joint Genome Institute"/>
            <consortium name="Mycorrhizal Genomics Consortium"/>
            <person name="Kohler A."/>
            <person name="Kuo A."/>
            <person name="Nagy L.G."/>
            <person name="Floudas D."/>
            <person name="Copeland A."/>
            <person name="Barry K.W."/>
            <person name="Cichocki N."/>
            <person name="Veneault-Fourrey C."/>
            <person name="LaButti K."/>
            <person name="Lindquist E.A."/>
            <person name="Lipzen A."/>
            <person name="Lundell T."/>
            <person name="Morin E."/>
            <person name="Murat C."/>
            <person name="Riley R."/>
            <person name="Ohm R."/>
            <person name="Sun H."/>
            <person name="Tunlid A."/>
            <person name="Henrissat B."/>
            <person name="Grigoriev I.V."/>
            <person name="Hibbett D.S."/>
            <person name="Martin F."/>
        </authorList>
    </citation>
    <scope>NUCLEOTIDE SEQUENCE [LARGE SCALE GENOMIC DNA]</scope>
    <source>
        <strain evidence="2">Foug A</strain>
    </source>
</reference>
<protein>
    <submittedName>
        <fullName evidence="1">Uncharacterized protein</fullName>
    </submittedName>
</protein>
<organism evidence="1 2">
    <name type="scientific">Scleroderma citrinum Foug A</name>
    <dbReference type="NCBI Taxonomy" id="1036808"/>
    <lineage>
        <taxon>Eukaryota</taxon>
        <taxon>Fungi</taxon>
        <taxon>Dikarya</taxon>
        <taxon>Basidiomycota</taxon>
        <taxon>Agaricomycotina</taxon>
        <taxon>Agaricomycetes</taxon>
        <taxon>Agaricomycetidae</taxon>
        <taxon>Boletales</taxon>
        <taxon>Sclerodermatineae</taxon>
        <taxon>Sclerodermataceae</taxon>
        <taxon>Scleroderma</taxon>
    </lineage>
</organism>
<proteinExistence type="predicted"/>
<evidence type="ECO:0000313" key="2">
    <source>
        <dbReference type="Proteomes" id="UP000053989"/>
    </source>
</evidence>
<keyword evidence="2" id="KW-1185">Reference proteome</keyword>
<sequence length="148" mass="17445">DNTLHERWTRDFGGKGESDGRFAPFNLEMDWRLAEWAIKSGVGHKQLDCLLRMPGLVERAELSYSNTQNLHQFIEDIPAHASWKSLSMSFKDTPDEKYMLHYQCPLEAIKALLRDPALANHIMYKPKWIFMNANKDKRVYNEMWTGRW</sequence>
<dbReference type="EMBL" id="KN822063">
    <property type="protein sequence ID" value="KIM60379.1"/>
    <property type="molecule type" value="Genomic_DNA"/>
</dbReference>
<feature type="non-terminal residue" evidence="1">
    <location>
        <position position="148"/>
    </location>
</feature>
<dbReference type="Proteomes" id="UP000053989">
    <property type="component" value="Unassembled WGS sequence"/>
</dbReference>
<gene>
    <name evidence="1" type="ORF">SCLCIDRAFT_97257</name>
</gene>
<accession>A0A0C3DVY1</accession>
<dbReference type="AlphaFoldDB" id="A0A0C3DVY1"/>
<dbReference type="InterPro" id="IPR041078">
    <property type="entry name" value="Plavaka"/>
</dbReference>
<feature type="non-terminal residue" evidence="1">
    <location>
        <position position="1"/>
    </location>
</feature>
<dbReference type="InParanoid" id="A0A0C3DVY1"/>
<reference evidence="1 2" key="1">
    <citation type="submission" date="2014-04" db="EMBL/GenBank/DDBJ databases">
        <authorList>
            <consortium name="DOE Joint Genome Institute"/>
            <person name="Kuo A."/>
            <person name="Kohler A."/>
            <person name="Nagy L.G."/>
            <person name="Floudas D."/>
            <person name="Copeland A."/>
            <person name="Barry K.W."/>
            <person name="Cichocki N."/>
            <person name="Veneault-Fourrey C."/>
            <person name="LaButti K."/>
            <person name="Lindquist E.A."/>
            <person name="Lipzen A."/>
            <person name="Lundell T."/>
            <person name="Morin E."/>
            <person name="Murat C."/>
            <person name="Sun H."/>
            <person name="Tunlid A."/>
            <person name="Henrissat B."/>
            <person name="Grigoriev I.V."/>
            <person name="Hibbett D.S."/>
            <person name="Martin F."/>
            <person name="Nordberg H.P."/>
            <person name="Cantor M.N."/>
            <person name="Hua S.X."/>
        </authorList>
    </citation>
    <scope>NUCLEOTIDE SEQUENCE [LARGE SCALE GENOMIC DNA]</scope>
    <source>
        <strain evidence="1 2">Foug A</strain>
    </source>
</reference>
<dbReference type="OrthoDB" id="2418900at2759"/>
<dbReference type="HOGENOM" id="CLU_006344_5_1_1"/>
<evidence type="ECO:0000313" key="1">
    <source>
        <dbReference type="EMBL" id="KIM60379.1"/>
    </source>
</evidence>